<proteinExistence type="inferred from homology"/>
<evidence type="ECO:0000313" key="6">
    <source>
        <dbReference type="Proteomes" id="UP001597297"/>
    </source>
</evidence>
<dbReference type="Gene3D" id="3.30.1120.10">
    <property type="match status" value="1"/>
</dbReference>
<evidence type="ECO:0000256" key="3">
    <source>
        <dbReference type="SAM" id="SignalP"/>
    </source>
</evidence>
<dbReference type="InterPro" id="IPR050738">
    <property type="entry name" value="Sulfatase"/>
</dbReference>
<dbReference type="SUPFAM" id="SSF53649">
    <property type="entry name" value="Alkaline phosphatase-like"/>
    <property type="match status" value="1"/>
</dbReference>
<dbReference type="CDD" id="cd16026">
    <property type="entry name" value="GALNS_like"/>
    <property type="match status" value="1"/>
</dbReference>
<comment type="similarity">
    <text evidence="1">Belongs to the sulfatase family.</text>
</comment>
<feature type="signal peptide" evidence="3">
    <location>
        <begin position="1"/>
        <end position="26"/>
    </location>
</feature>
<keyword evidence="2" id="KW-0378">Hydrolase</keyword>
<dbReference type="RefSeq" id="WP_377094191.1">
    <property type="nucleotide sequence ID" value="NZ_JBHSJM010000001.1"/>
</dbReference>
<keyword evidence="3" id="KW-0732">Signal</keyword>
<evidence type="ECO:0000256" key="1">
    <source>
        <dbReference type="ARBA" id="ARBA00008779"/>
    </source>
</evidence>
<dbReference type="EMBL" id="JBHUJC010000029">
    <property type="protein sequence ID" value="MFD2276862.1"/>
    <property type="molecule type" value="Genomic_DNA"/>
</dbReference>
<dbReference type="Proteomes" id="UP001597297">
    <property type="component" value="Unassembled WGS sequence"/>
</dbReference>
<accession>A0ABW5E374</accession>
<dbReference type="InterPro" id="IPR017850">
    <property type="entry name" value="Alkaline_phosphatase_core_sf"/>
</dbReference>
<dbReference type="InterPro" id="IPR000917">
    <property type="entry name" value="Sulfatase_N"/>
</dbReference>
<keyword evidence="6" id="KW-1185">Reference proteome</keyword>
<reference evidence="6" key="1">
    <citation type="journal article" date="2019" name="Int. J. Syst. Evol. Microbiol.">
        <title>The Global Catalogue of Microorganisms (GCM) 10K type strain sequencing project: providing services to taxonomists for standard genome sequencing and annotation.</title>
        <authorList>
            <consortium name="The Broad Institute Genomics Platform"/>
            <consortium name="The Broad Institute Genome Sequencing Center for Infectious Disease"/>
            <person name="Wu L."/>
            <person name="Ma J."/>
        </authorList>
    </citation>
    <scope>NUCLEOTIDE SEQUENCE [LARGE SCALE GENOMIC DNA]</scope>
    <source>
        <strain evidence="6">JCM 16545</strain>
    </source>
</reference>
<comment type="caution">
    <text evidence="5">The sequence shown here is derived from an EMBL/GenBank/DDBJ whole genome shotgun (WGS) entry which is preliminary data.</text>
</comment>
<feature type="chain" id="PRO_5047344815" evidence="3">
    <location>
        <begin position="27"/>
        <end position="461"/>
    </location>
</feature>
<evidence type="ECO:0000313" key="5">
    <source>
        <dbReference type="EMBL" id="MFD2276862.1"/>
    </source>
</evidence>
<evidence type="ECO:0000259" key="4">
    <source>
        <dbReference type="Pfam" id="PF00884"/>
    </source>
</evidence>
<dbReference type="Pfam" id="PF14707">
    <property type="entry name" value="Sulfatase_C"/>
    <property type="match status" value="1"/>
</dbReference>
<name>A0ABW5E374_9BACT</name>
<dbReference type="Gene3D" id="3.40.720.10">
    <property type="entry name" value="Alkaline Phosphatase, subunit A"/>
    <property type="match status" value="1"/>
</dbReference>
<gene>
    <name evidence="5" type="ORF">ACFSQZ_10305</name>
</gene>
<protein>
    <submittedName>
        <fullName evidence="5">Sulfatase</fullName>
    </submittedName>
</protein>
<feature type="domain" description="Sulfatase N-terminal" evidence="4">
    <location>
        <begin position="30"/>
        <end position="330"/>
    </location>
</feature>
<sequence length="461" mass="51460">MTTLFKRALRSLALLSFTGISPLSQAAEKPNIVVIFADDLGYGDLASYGANYPTPALDSLAQEGFRSTDMISAANVCTPSRVALLTGRYPMRAGLPTYRDPKKTRTYGLNPEEITIAELLKKADYSTFAIGKWHLGFEMEGAHPMDVGFDTYFGLPYNYSTKHEPWNMALFRDREMIEKKIKFPVVTTRYNEEVVKFIEQQPKEKPFFIYMAHQIAHSPVLPSKPFQGASKKGKYGDFVTELDHSVGVVLEALKTNGFDANTLVVFLADNGQAKVGSAGPLAGSKYTTMEGGHRVPAIFRWKGTIPAGQVSDTTLSNMDLLPLFCDLAGVQLPSDRTIDGKNIKDILLGHSIESPHAYLYYYNGQNLQAIRKGKWKLHLPRTVEDQPYWGKVSRKRSFVTLTEPFLVDLESDIAEKVNVAAENPELVDALMQQADRMRAELGDVNEKGRDQRDYWAPDIAN</sequence>
<dbReference type="PANTHER" id="PTHR42693">
    <property type="entry name" value="ARYLSULFATASE FAMILY MEMBER"/>
    <property type="match status" value="1"/>
</dbReference>
<evidence type="ECO:0000256" key="2">
    <source>
        <dbReference type="ARBA" id="ARBA00022801"/>
    </source>
</evidence>
<dbReference type="PANTHER" id="PTHR42693:SF53">
    <property type="entry name" value="ENDO-4-O-SULFATASE"/>
    <property type="match status" value="1"/>
</dbReference>
<organism evidence="5 6">
    <name type="scientific">Rubritalea spongiae</name>
    <dbReference type="NCBI Taxonomy" id="430797"/>
    <lineage>
        <taxon>Bacteria</taxon>
        <taxon>Pseudomonadati</taxon>
        <taxon>Verrucomicrobiota</taxon>
        <taxon>Verrucomicrobiia</taxon>
        <taxon>Verrucomicrobiales</taxon>
        <taxon>Rubritaleaceae</taxon>
        <taxon>Rubritalea</taxon>
    </lineage>
</organism>
<dbReference type="Pfam" id="PF00884">
    <property type="entry name" value="Sulfatase"/>
    <property type="match status" value="1"/>
</dbReference>